<protein>
    <submittedName>
        <fullName evidence="2">Uncharacterized protein</fullName>
    </submittedName>
</protein>
<dbReference type="Proteomes" id="UP000663844">
    <property type="component" value="Unassembled WGS sequence"/>
</dbReference>
<comment type="caution">
    <text evidence="2">The sequence shown here is derived from an EMBL/GenBank/DDBJ whole genome shotgun (WGS) entry which is preliminary data.</text>
</comment>
<feature type="region of interest" description="Disordered" evidence="1">
    <location>
        <begin position="42"/>
        <end position="72"/>
    </location>
</feature>
<evidence type="ECO:0000313" key="3">
    <source>
        <dbReference type="Proteomes" id="UP000663844"/>
    </source>
</evidence>
<dbReference type="EMBL" id="CAJOAZ010031863">
    <property type="protein sequence ID" value="CAF4443174.1"/>
    <property type="molecule type" value="Genomic_DNA"/>
</dbReference>
<feature type="compositionally biased region" description="Basic and acidic residues" evidence="1">
    <location>
        <begin position="54"/>
        <end position="72"/>
    </location>
</feature>
<name>A0A820RVM1_9BILA</name>
<evidence type="ECO:0000256" key="1">
    <source>
        <dbReference type="SAM" id="MobiDB-lite"/>
    </source>
</evidence>
<reference evidence="2" key="1">
    <citation type="submission" date="2021-02" db="EMBL/GenBank/DDBJ databases">
        <authorList>
            <person name="Nowell W R."/>
        </authorList>
    </citation>
    <scope>NUCLEOTIDE SEQUENCE</scope>
</reference>
<organism evidence="2 3">
    <name type="scientific">Adineta steineri</name>
    <dbReference type="NCBI Taxonomy" id="433720"/>
    <lineage>
        <taxon>Eukaryota</taxon>
        <taxon>Metazoa</taxon>
        <taxon>Spiralia</taxon>
        <taxon>Gnathifera</taxon>
        <taxon>Rotifera</taxon>
        <taxon>Eurotatoria</taxon>
        <taxon>Bdelloidea</taxon>
        <taxon>Adinetida</taxon>
        <taxon>Adinetidae</taxon>
        <taxon>Adineta</taxon>
    </lineage>
</organism>
<sequence>MADLTSILKAELGVKSHDQHHHLDHHHHHDKIIVPSSMKVKNDTTHELQSQLGHGKELDEEIQHEKDKTHDT</sequence>
<accession>A0A820RVM1</accession>
<dbReference type="AlphaFoldDB" id="A0A820RVM1"/>
<proteinExistence type="predicted"/>
<gene>
    <name evidence="2" type="ORF">OXD698_LOCUS53942</name>
</gene>
<evidence type="ECO:0000313" key="2">
    <source>
        <dbReference type="EMBL" id="CAF4443174.1"/>
    </source>
</evidence>